<keyword evidence="2" id="KW-0012">Acyltransferase</keyword>
<evidence type="ECO:0000313" key="5">
    <source>
        <dbReference type="Proteomes" id="UP000570474"/>
    </source>
</evidence>
<comment type="caution">
    <text evidence="4">The sequence shown here is derived from an EMBL/GenBank/DDBJ whole genome shotgun (WGS) entry which is preliminary data.</text>
</comment>
<dbReference type="Pfam" id="PF13508">
    <property type="entry name" value="Acetyltransf_7"/>
    <property type="match status" value="1"/>
</dbReference>
<dbReference type="CDD" id="cd04301">
    <property type="entry name" value="NAT_SF"/>
    <property type="match status" value="1"/>
</dbReference>
<feature type="domain" description="N-acetyltransferase" evidence="3">
    <location>
        <begin position="1"/>
        <end position="143"/>
    </location>
</feature>
<keyword evidence="1 4" id="KW-0808">Transferase</keyword>
<dbReference type="PANTHER" id="PTHR43800:SF1">
    <property type="entry name" value="PEPTIDYL-LYSINE N-ACETYLTRANSFERASE YJAB"/>
    <property type="match status" value="1"/>
</dbReference>
<dbReference type="NCBIfam" id="NF007807">
    <property type="entry name" value="PRK10514.1"/>
    <property type="match status" value="1"/>
</dbReference>
<dbReference type="AlphaFoldDB" id="A0A847RJP8"/>
<keyword evidence="5" id="KW-1185">Reference proteome</keyword>
<evidence type="ECO:0000259" key="3">
    <source>
        <dbReference type="PROSITE" id="PS51186"/>
    </source>
</evidence>
<dbReference type="SUPFAM" id="SSF55729">
    <property type="entry name" value="Acyl-CoA N-acyltransferases (Nat)"/>
    <property type="match status" value="1"/>
</dbReference>
<evidence type="ECO:0000256" key="2">
    <source>
        <dbReference type="ARBA" id="ARBA00023315"/>
    </source>
</evidence>
<dbReference type="InterPro" id="IPR000182">
    <property type="entry name" value="GNAT_dom"/>
</dbReference>
<dbReference type="InterPro" id="IPR016181">
    <property type="entry name" value="Acyl_CoA_acyltransferase"/>
</dbReference>
<sequence>MKIRRATAEDYPEMVRIWESAVRATHDFLKEEDFDHIKGLLADAFFPQVDTYVLLDEKGMPVAFLGVHEDSLEMLFVHDTARGKGIGRHLVNYAITDLNIRKVDVNEQNGQAAGFYERMGFKVSGRSEEDAMGKPYPVLHMTL</sequence>
<dbReference type="Gene3D" id="3.40.630.30">
    <property type="match status" value="1"/>
</dbReference>
<dbReference type="GO" id="GO:0016747">
    <property type="term" value="F:acyltransferase activity, transferring groups other than amino-acyl groups"/>
    <property type="evidence" value="ECO:0007669"/>
    <property type="project" value="InterPro"/>
</dbReference>
<proteinExistence type="predicted"/>
<dbReference type="RefSeq" id="WP_168873119.1">
    <property type="nucleotide sequence ID" value="NZ_JABAIA010000002.1"/>
</dbReference>
<evidence type="ECO:0000256" key="1">
    <source>
        <dbReference type="ARBA" id="ARBA00022679"/>
    </source>
</evidence>
<gene>
    <name evidence="4" type="ORF">HGH92_23235</name>
</gene>
<dbReference type="EMBL" id="JABAIA010000002">
    <property type="protein sequence ID" value="NLR67239.1"/>
    <property type="molecule type" value="Genomic_DNA"/>
</dbReference>
<evidence type="ECO:0000313" key="4">
    <source>
        <dbReference type="EMBL" id="NLR67239.1"/>
    </source>
</evidence>
<accession>A0A847RJP8</accession>
<dbReference type="PROSITE" id="PS51186">
    <property type="entry name" value="GNAT"/>
    <property type="match status" value="1"/>
</dbReference>
<dbReference type="PANTHER" id="PTHR43800">
    <property type="entry name" value="PEPTIDYL-LYSINE N-ACETYLTRANSFERASE YJAB"/>
    <property type="match status" value="1"/>
</dbReference>
<protein>
    <submittedName>
        <fullName evidence="4">Acetyltransferase</fullName>
    </submittedName>
</protein>
<dbReference type="Proteomes" id="UP000570474">
    <property type="component" value="Unassembled WGS sequence"/>
</dbReference>
<name>A0A847RJP8_9BACT</name>
<organism evidence="4 5">
    <name type="scientific">Chitinophaga varians</name>
    <dbReference type="NCBI Taxonomy" id="2202339"/>
    <lineage>
        <taxon>Bacteria</taxon>
        <taxon>Pseudomonadati</taxon>
        <taxon>Bacteroidota</taxon>
        <taxon>Chitinophagia</taxon>
        <taxon>Chitinophagales</taxon>
        <taxon>Chitinophagaceae</taxon>
        <taxon>Chitinophaga</taxon>
    </lineage>
</organism>
<reference evidence="4 5" key="1">
    <citation type="submission" date="2020-04" db="EMBL/GenBank/DDBJ databases">
        <authorList>
            <person name="Yin C."/>
        </authorList>
    </citation>
    <scope>NUCLEOTIDE SEQUENCE [LARGE SCALE GENOMIC DNA]</scope>
    <source>
        <strain evidence="4 5">Ae27</strain>
    </source>
</reference>